<organism evidence="5 6">
    <name type="scientific">Rhodotorula toruloides</name>
    <name type="common">Yeast</name>
    <name type="synonym">Rhodosporidium toruloides</name>
    <dbReference type="NCBI Taxonomy" id="5286"/>
    <lineage>
        <taxon>Eukaryota</taxon>
        <taxon>Fungi</taxon>
        <taxon>Dikarya</taxon>
        <taxon>Basidiomycota</taxon>
        <taxon>Pucciniomycotina</taxon>
        <taxon>Microbotryomycetes</taxon>
        <taxon>Sporidiobolales</taxon>
        <taxon>Sporidiobolaceae</taxon>
        <taxon>Rhodotorula</taxon>
    </lineage>
</organism>
<dbReference type="GO" id="GO:0005634">
    <property type="term" value="C:nucleus"/>
    <property type="evidence" value="ECO:0007669"/>
    <property type="project" value="TreeGrafter"/>
</dbReference>
<evidence type="ECO:0000256" key="1">
    <source>
        <dbReference type="ARBA" id="ARBA00004496"/>
    </source>
</evidence>
<evidence type="ECO:0000256" key="3">
    <source>
        <dbReference type="SAM" id="MobiDB-lite"/>
    </source>
</evidence>
<dbReference type="EMBL" id="LCTV02000002">
    <property type="protein sequence ID" value="PRQ77277.1"/>
    <property type="molecule type" value="Genomic_DNA"/>
</dbReference>
<dbReference type="GO" id="GO:0003729">
    <property type="term" value="F:mRNA binding"/>
    <property type="evidence" value="ECO:0007669"/>
    <property type="project" value="TreeGrafter"/>
</dbReference>
<feature type="domain" description="CSD" evidence="4">
    <location>
        <begin position="345"/>
        <end position="415"/>
    </location>
</feature>
<dbReference type="CDD" id="cd04458">
    <property type="entry name" value="CSP_CDS"/>
    <property type="match status" value="1"/>
</dbReference>
<accession>A0A2T0AGY8</accession>
<dbReference type="GO" id="GO:0005737">
    <property type="term" value="C:cytoplasm"/>
    <property type="evidence" value="ECO:0007669"/>
    <property type="project" value="UniProtKB-SubCell"/>
</dbReference>
<protein>
    <recommendedName>
        <fullName evidence="4">CSD domain-containing protein</fullName>
    </recommendedName>
</protein>
<dbReference type="Proteomes" id="UP000239560">
    <property type="component" value="Unassembled WGS sequence"/>
</dbReference>
<feature type="region of interest" description="Disordered" evidence="3">
    <location>
        <begin position="120"/>
        <end position="173"/>
    </location>
</feature>
<dbReference type="AlphaFoldDB" id="A0A2T0AGY8"/>
<gene>
    <name evidence="5" type="ORF">AAT19DRAFT_12695</name>
</gene>
<evidence type="ECO:0000259" key="4">
    <source>
        <dbReference type="PROSITE" id="PS51857"/>
    </source>
</evidence>
<dbReference type="OrthoDB" id="422005at2759"/>
<dbReference type="PANTHER" id="PTHR46109:SF1">
    <property type="entry name" value="PROTEIN LIN-28 HOMOLOG"/>
    <property type="match status" value="1"/>
</dbReference>
<proteinExistence type="predicted"/>
<keyword evidence="2" id="KW-0963">Cytoplasm</keyword>
<dbReference type="PANTHER" id="PTHR46109">
    <property type="entry name" value="PROTEIN LIN-28"/>
    <property type="match status" value="1"/>
</dbReference>
<dbReference type="GO" id="GO:0031054">
    <property type="term" value="P:pre-miRNA processing"/>
    <property type="evidence" value="ECO:0007669"/>
    <property type="project" value="TreeGrafter"/>
</dbReference>
<comment type="subcellular location">
    <subcellularLocation>
        <location evidence="1">Cytoplasm</location>
    </subcellularLocation>
</comment>
<sequence>MRRKGRELVAARSEVEEADLASDPVEDEEEKVRLARSERANRELSLADLPLSDAACDQRLDEHLSSTKSPHAAVWTSRNSTRRESTCARRRSLLLFLLHSTRNVDSHRLLTPALTTTMNRTRSASYSSPKSSTGFDLPFDAPPSPPSSDSATPTRTRRHSLAGSRSPTPPLDLSPPILSSCFLPDALETSAAELTVPASPPSPRPTGLQGFQSVVSPLVYFDSYPPACDSAPYSPPSWQHEFQPYSPPLPQTPFEAAWQVDPALAGFAPPQSCFPLSGLGLYDPTPTIYPISSRTPSSYSPDLGCFPPSSPFGFSPHPFHFYPPPFVSTTGKTASQLLEEGEAFWSTGTCKFFDVEKGFGFIVDDHSQEIKLDVFAHYTGVDQKRGFRCLAPGERVEYVLTKLSNGKLQAFRIRGENGAPLQGLSNPAQAAAFDKAVGKMQDGEGCPQIRAAMKERALTSSPA</sequence>
<name>A0A2T0AGY8_RHOTO</name>
<feature type="compositionally biased region" description="Acidic residues" evidence="3">
    <location>
        <begin position="16"/>
        <end position="29"/>
    </location>
</feature>
<evidence type="ECO:0000313" key="6">
    <source>
        <dbReference type="Proteomes" id="UP000239560"/>
    </source>
</evidence>
<dbReference type="InterPro" id="IPR011129">
    <property type="entry name" value="CSD"/>
</dbReference>
<comment type="caution">
    <text evidence="5">The sequence shown here is derived from an EMBL/GenBank/DDBJ whole genome shotgun (WGS) entry which is preliminary data.</text>
</comment>
<dbReference type="InterPro" id="IPR002059">
    <property type="entry name" value="CSP_DNA-bd"/>
</dbReference>
<evidence type="ECO:0000256" key="2">
    <source>
        <dbReference type="ARBA" id="ARBA00022490"/>
    </source>
</evidence>
<feature type="compositionally biased region" description="Basic and acidic residues" evidence="3">
    <location>
        <begin position="1"/>
        <end position="15"/>
    </location>
</feature>
<dbReference type="SMART" id="SM00357">
    <property type="entry name" value="CSP"/>
    <property type="match status" value="1"/>
</dbReference>
<dbReference type="PROSITE" id="PS51857">
    <property type="entry name" value="CSD_2"/>
    <property type="match status" value="1"/>
</dbReference>
<dbReference type="InterPro" id="IPR012340">
    <property type="entry name" value="NA-bd_OB-fold"/>
</dbReference>
<feature type="compositionally biased region" description="Polar residues" evidence="3">
    <location>
        <begin position="120"/>
        <end position="134"/>
    </location>
</feature>
<evidence type="ECO:0000313" key="5">
    <source>
        <dbReference type="EMBL" id="PRQ77277.1"/>
    </source>
</evidence>
<dbReference type="Pfam" id="PF00313">
    <property type="entry name" value="CSD"/>
    <property type="match status" value="1"/>
</dbReference>
<dbReference type="SUPFAM" id="SSF50249">
    <property type="entry name" value="Nucleic acid-binding proteins"/>
    <property type="match status" value="1"/>
</dbReference>
<dbReference type="Gene3D" id="2.40.50.140">
    <property type="entry name" value="Nucleic acid-binding proteins"/>
    <property type="match status" value="1"/>
</dbReference>
<reference evidence="5 6" key="1">
    <citation type="journal article" date="2018" name="Elife">
        <title>Functional genomics of lipid metabolism in the oleaginous yeast Rhodosporidium toruloides.</title>
        <authorList>
            <person name="Coradetti S.T."/>
            <person name="Pinel D."/>
            <person name="Geiselman G."/>
            <person name="Ito M."/>
            <person name="Mondo S."/>
            <person name="Reilly M.C."/>
            <person name="Cheng Y.F."/>
            <person name="Bauer S."/>
            <person name="Grigoriev I."/>
            <person name="Gladden J.M."/>
            <person name="Simmons B.A."/>
            <person name="Brem R."/>
            <person name="Arkin A.P."/>
            <person name="Skerker J.M."/>
        </authorList>
    </citation>
    <scope>NUCLEOTIDE SEQUENCE [LARGE SCALE GENOMIC DNA]</scope>
    <source>
        <strain evidence="5 6">NBRC 0880</strain>
    </source>
</reference>
<feature type="region of interest" description="Disordered" evidence="3">
    <location>
        <begin position="1"/>
        <end position="29"/>
    </location>
</feature>
<dbReference type="InterPro" id="IPR051373">
    <property type="entry name" value="Lin-28_RNA-binding"/>
</dbReference>